<proteinExistence type="predicted"/>
<accession>A0A1R4JKX7</accession>
<dbReference type="PANTHER" id="PTHR42748:SF3">
    <property type="entry name" value="BLL4366 PROTEIN"/>
    <property type="match status" value="1"/>
</dbReference>
<dbReference type="OrthoDB" id="9771302at2"/>
<keyword evidence="1" id="KW-0521">NADP</keyword>
<dbReference type="Gene3D" id="3.40.50.720">
    <property type="entry name" value="NAD(P)-binding Rossmann-like Domain"/>
    <property type="match status" value="1"/>
</dbReference>
<evidence type="ECO:0000256" key="1">
    <source>
        <dbReference type="ARBA" id="ARBA00022857"/>
    </source>
</evidence>
<sequence>MDIAIAGGTGVIGTHVAEVVRARGHAVRLLTRSECIDVRTGVGLEGALRGADAVIDVLNPHGPDAKKPEEFFRRTTANLLEAEGLASVRHHVALSIVGVDRAPHGYYAAKLAQEQVITASDVPWTIQRATQFHDFAAQMYARARIGPLRMAVRMRTQPVDAVEVATRLVELAEHPAHGRAIDLAGPREEDLAAMMRAWARHHHKNGWMPKIGLPGGFGRAMRSGDLLPGVHADLGQRTFEEWLVAQPD</sequence>
<evidence type="ECO:0000259" key="2">
    <source>
        <dbReference type="Pfam" id="PF13460"/>
    </source>
</evidence>
<dbReference type="PANTHER" id="PTHR42748">
    <property type="entry name" value="NITROGEN METABOLITE REPRESSION PROTEIN NMRA FAMILY MEMBER"/>
    <property type="match status" value="1"/>
</dbReference>
<dbReference type="InterPro" id="IPR016040">
    <property type="entry name" value="NAD(P)-bd_dom"/>
</dbReference>
<dbReference type="InterPro" id="IPR036291">
    <property type="entry name" value="NAD(P)-bd_dom_sf"/>
</dbReference>
<dbReference type="EMBL" id="FUKO01000019">
    <property type="protein sequence ID" value="SJN32455.1"/>
    <property type="molecule type" value="Genomic_DNA"/>
</dbReference>
<protein>
    <recommendedName>
        <fullName evidence="2">NAD(P)-binding domain-containing protein</fullName>
    </recommendedName>
</protein>
<organism evidence="3 4">
    <name type="scientific">Microbacterium esteraromaticum</name>
    <dbReference type="NCBI Taxonomy" id="57043"/>
    <lineage>
        <taxon>Bacteria</taxon>
        <taxon>Bacillati</taxon>
        <taxon>Actinomycetota</taxon>
        <taxon>Actinomycetes</taxon>
        <taxon>Micrococcales</taxon>
        <taxon>Microbacteriaceae</taxon>
        <taxon>Microbacterium</taxon>
    </lineage>
</organism>
<evidence type="ECO:0000313" key="4">
    <source>
        <dbReference type="Proteomes" id="UP000196320"/>
    </source>
</evidence>
<dbReference type="InterPro" id="IPR051164">
    <property type="entry name" value="NmrA-like_oxidored"/>
</dbReference>
<evidence type="ECO:0000313" key="3">
    <source>
        <dbReference type="EMBL" id="SJN32455.1"/>
    </source>
</evidence>
<reference evidence="3 4" key="1">
    <citation type="submission" date="2017-02" db="EMBL/GenBank/DDBJ databases">
        <authorList>
            <person name="Peterson S.W."/>
        </authorList>
    </citation>
    <scope>NUCLEOTIDE SEQUENCE [LARGE SCALE GENOMIC DNA]</scope>
    <source>
        <strain evidence="3 4">B Mb 05.01</strain>
    </source>
</reference>
<gene>
    <name evidence="3" type="ORF">FM104_07910</name>
</gene>
<name>A0A1R4JKX7_9MICO</name>
<dbReference type="Pfam" id="PF13460">
    <property type="entry name" value="NAD_binding_10"/>
    <property type="match status" value="1"/>
</dbReference>
<keyword evidence="4" id="KW-1185">Reference proteome</keyword>
<dbReference type="RefSeq" id="WP_087130883.1">
    <property type="nucleotide sequence ID" value="NZ_FUKO01000019.1"/>
</dbReference>
<dbReference type="Proteomes" id="UP000196320">
    <property type="component" value="Unassembled WGS sequence"/>
</dbReference>
<dbReference type="AlphaFoldDB" id="A0A1R4JKX7"/>
<feature type="domain" description="NAD(P)-binding" evidence="2">
    <location>
        <begin position="7"/>
        <end position="144"/>
    </location>
</feature>
<dbReference type="SUPFAM" id="SSF51735">
    <property type="entry name" value="NAD(P)-binding Rossmann-fold domains"/>
    <property type="match status" value="1"/>
</dbReference>